<dbReference type="eggNOG" id="ENOG502QPPJ">
    <property type="taxonomic scope" value="Eukaryota"/>
</dbReference>
<dbReference type="Proteomes" id="UP001652600">
    <property type="component" value="Chromosome 11"/>
</dbReference>
<sequence>MGCFFACFGSSKNSKRLKNHHPSTIIQRNAIAKTHQSSVHTLLDDSNNTFFHPVKVGNRIDGLEVASVKHHEDEHIVLPQQDVVSVHGKKQGQKEEEDSEEKLSKSESSSEDFVVPLNPNFKSSCPRIHRYRNCKDSDDEDEDEVFDTHLGSDENDELGIVESMKEDSSLDESSMDVCRLNPTNVRHRTAYVYSVLNPVENLSQWNAVKSKKEFSPKLQKENVELEQESSVDGFPYSSEPSREPCVDASLSNWLPSSQATPVSKITPTMALEATITPLKSGNLQGSSSLKGSGDSKMSEVGTARMYRRQGVSHKDRDSASSFKGIPNTTSKYREDKTVNWHSTPFETRLERALNSRGVAA</sequence>
<gene>
    <name evidence="4" type="primary">LOC103498917</name>
    <name evidence="2" type="synonym">103498917</name>
</gene>
<evidence type="ECO:0000313" key="2">
    <source>
        <dbReference type="EnsemblPlants" id="MELO3C022384.2.1"/>
    </source>
</evidence>
<feature type="region of interest" description="Disordered" evidence="1">
    <location>
        <begin position="223"/>
        <end position="242"/>
    </location>
</feature>
<dbReference type="AlphaFoldDB" id="A0A1S3CCL7"/>
<accession>A0A1S3CCL7</accession>
<dbReference type="KEGG" id="cmo:103498917"/>
<dbReference type="PANTHER" id="PTHR33318:SF4">
    <property type="entry name" value="OS04G0511700 PROTEIN"/>
    <property type="match status" value="1"/>
</dbReference>
<feature type="region of interest" description="Disordered" evidence="1">
    <location>
        <begin position="306"/>
        <end position="336"/>
    </location>
</feature>
<evidence type="ECO:0000256" key="1">
    <source>
        <dbReference type="SAM" id="MobiDB-lite"/>
    </source>
</evidence>
<name>A0A1S3CCL7_CUCME</name>
<reference evidence="2" key="1">
    <citation type="submission" date="2023-03" db="UniProtKB">
        <authorList>
            <consortium name="EnsemblPlants"/>
        </authorList>
    </citation>
    <scope>IDENTIFICATION</scope>
</reference>
<organism evidence="3 4">
    <name type="scientific">Cucumis melo</name>
    <name type="common">Muskmelon</name>
    <dbReference type="NCBI Taxonomy" id="3656"/>
    <lineage>
        <taxon>Eukaryota</taxon>
        <taxon>Viridiplantae</taxon>
        <taxon>Streptophyta</taxon>
        <taxon>Embryophyta</taxon>
        <taxon>Tracheophyta</taxon>
        <taxon>Spermatophyta</taxon>
        <taxon>Magnoliopsida</taxon>
        <taxon>eudicotyledons</taxon>
        <taxon>Gunneridae</taxon>
        <taxon>Pentapetalae</taxon>
        <taxon>rosids</taxon>
        <taxon>fabids</taxon>
        <taxon>Cucurbitales</taxon>
        <taxon>Cucurbitaceae</taxon>
        <taxon>Benincaseae</taxon>
        <taxon>Cucumis</taxon>
    </lineage>
</organism>
<dbReference type="EnsemblPlants" id="MELO3C022384.2.1">
    <property type="protein sequence ID" value="MELO3C022384.2.1"/>
    <property type="gene ID" value="MELO3C022384.2"/>
</dbReference>
<feature type="region of interest" description="Disordered" evidence="1">
    <location>
        <begin position="81"/>
        <end position="113"/>
    </location>
</feature>
<evidence type="ECO:0000313" key="3">
    <source>
        <dbReference type="Proteomes" id="UP001652600"/>
    </source>
</evidence>
<dbReference type="InterPro" id="IPR039300">
    <property type="entry name" value="JASON"/>
</dbReference>
<dbReference type="OrthoDB" id="1925835at2759"/>
<dbReference type="GeneID" id="103498917"/>
<dbReference type="RefSeq" id="XP_008459951.1">
    <property type="nucleotide sequence ID" value="XM_008461729.1"/>
</dbReference>
<reference evidence="4" key="2">
    <citation type="submission" date="2025-04" db="UniProtKB">
        <authorList>
            <consortium name="RefSeq"/>
        </authorList>
    </citation>
    <scope>IDENTIFICATION</scope>
</reference>
<keyword evidence="3" id="KW-1185">Reference proteome</keyword>
<protein>
    <submittedName>
        <fullName evidence="4">Uncharacterized protein LOC103498917 isoform X1</fullName>
    </submittedName>
</protein>
<dbReference type="GO" id="GO:0007142">
    <property type="term" value="P:male meiosis II"/>
    <property type="evidence" value="ECO:0007669"/>
    <property type="project" value="InterPro"/>
</dbReference>
<dbReference type="PANTHER" id="PTHR33318">
    <property type="entry name" value="ASPARTYL/GLUTAMYL-TRNA(ASN/GLN) AMIDOTRANSFERASE SUBUNIT"/>
    <property type="match status" value="1"/>
</dbReference>
<dbReference type="InParanoid" id="A0A1S3CCL7"/>
<proteinExistence type="predicted"/>
<evidence type="ECO:0000313" key="4">
    <source>
        <dbReference type="RefSeq" id="XP_008459951.1"/>
    </source>
</evidence>
<dbReference type="Gramene" id="MELO3C022384.2.1">
    <property type="protein sequence ID" value="MELO3C022384.2.1"/>
    <property type="gene ID" value="MELO3C022384.2"/>
</dbReference>